<evidence type="ECO:0000256" key="3">
    <source>
        <dbReference type="SAM" id="MobiDB-lite"/>
    </source>
</evidence>
<dbReference type="PROSITE" id="PS50086">
    <property type="entry name" value="TBC_RABGAP"/>
    <property type="match status" value="1"/>
</dbReference>
<dbReference type="InterPro" id="IPR000195">
    <property type="entry name" value="Rab-GAP-TBC_dom"/>
</dbReference>
<dbReference type="KEGG" id="shx:MS3_00004827"/>
<reference evidence="4" key="2">
    <citation type="journal article" date="2019" name="Gigascience">
        <title>High-quality Schistosoma haematobium genome achieved by single-molecule and long-range sequencing.</title>
        <authorList>
            <person name="Stroehlein A.J."/>
            <person name="Korhonen P.K."/>
            <person name="Chong T.M."/>
            <person name="Lim Y.L."/>
            <person name="Chan K.G."/>
            <person name="Webster B."/>
            <person name="Rollinson D."/>
            <person name="Brindley P.J."/>
            <person name="Gasser R.B."/>
            <person name="Young N.D."/>
        </authorList>
    </citation>
    <scope>NUCLEOTIDE SEQUENCE</scope>
</reference>
<feature type="compositionally biased region" description="Acidic residues" evidence="3">
    <location>
        <begin position="610"/>
        <end position="619"/>
    </location>
</feature>
<dbReference type="SMART" id="SM00164">
    <property type="entry name" value="TBC"/>
    <property type="match status" value="1"/>
</dbReference>
<dbReference type="PROSITE" id="PS50826">
    <property type="entry name" value="RUN"/>
    <property type="match status" value="1"/>
</dbReference>
<dbReference type="InterPro" id="IPR035969">
    <property type="entry name" value="Rab-GAP_TBC_sf"/>
</dbReference>
<evidence type="ECO:0000256" key="1">
    <source>
        <dbReference type="ARBA" id="ARBA00022468"/>
    </source>
</evidence>
<dbReference type="GeneID" id="24593412"/>
<dbReference type="AlphaFoldDB" id="A0A6A5CVJ3"/>
<dbReference type="Gene3D" id="1.10.8.270">
    <property type="entry name" value="putative rabgap domain of human tbc1 domain family member 14 like domains"/>
    <property type="match status" value="1"/>
</dbReference>
<organism evidence="4 5">
    <name type="scientific">Schistosoma haematobium</name>
    <name type="common">Blood fluke</name>
    <dbReference type="NCBI Taxonomy" id="6185"/>
    <lineage>
        <taxon>Eukaryota</taxon>
        <taxon>Metazoa</taxon>
        <taxon>Spiralia</taxon>
        <taxon>Lophotrochozoa</taxon>
        <taxon>Platyhelminthes</taxon>
        <taxon>Trematoda</taxon>
        <taxon>Digenea</taxon>
        <taxon>Strigeidida</taxon>
        <taxon>Schistosomatoidea</taxon>
        <taxon>Schistosomatidae</taxon>
        <taxon>Schistosoma</taxon>
    </lineage>
</organism>
<dbReference type="Proteomes" id="UP000471633">
    <property type="component" value="Unassembled WGS sequence"/>
</dbReference>
<evidence type="ECO:0000256" key="2">
    <source>
        <dbReference type="ARBA" id="ARBA00034124"/>
    </source>
</evidence>
<dbReference type="Gene3D" id="1.10.472.80">
    <property type="entry name" value="Ypt/Rab-GAP domain of gyp1p, domain 3"/>
    <property type="match status" value="1"/>
</dbReference>
<dbReference type="InterPro" id="IPR037213">
    <property type="entry name" value="Run_dom_sf"/>
</dbReference>
<feature type="compositionally biased region" description="Basic and acidic residues" evidence="3">
    <location>
        <begin position="600"/>
        <end position="609"/>
    </location>
</feature>
<reference evidence="4" key="3">
    <citation type="submission" date="2021-06" db="EMBL/GenBank/DDBJ databases">
        <title>Chromosome-level genome assembly for S. haematobium.</title>
        <authorList>
            <person name="Stroehlein A.J."/>
        </authorList>
    </citation>
    <scope>NUCLEOTIDE SEQUENCE</scope>
</reference>
<dbReference type="GO" id="GO:0031410">
    <property type="term" value="C:cytoplasmic vesicle"/>
    <property type="evidence" value="ECO:0007669"/>
    <property type="project" value="UniProtKB-ARBA"/>
</dbReference>
<dbReference type="Pfam" id="PF02759">
    <property type="entry name" value="RUN"/>
    <property type="match status" value="1"/>
</dbReference>
<dbReference type="GO" id="GO:0005096">
    <property type="term" value="F:GTPase activator activity"/>
    <property type="evidence" value="ECO:0007669"/>
    <property type="project" value="UniProtKB-KW"/>
</dbReference>
<dbReference type="Pfam" id="PF00566">
    <property type="entry name" value="RabGAP-TBC"/>
    <property type="match status" value="1"/>
</dbReference>
<keyword evidence="1" id="KW-0343">GTPase activation</keyword>
<evidence type="ECO:0000313" key="4">
    <source>
        <dbReference type="EMBL" id="KAH9586875.1"/>
    </source>
</evidence>
<proteinExistence type="inferred from homology"/>
<dbReference type="PANTHER" id="PTHR22957">
    <property type="entry name" value="TBC1 DOMAIN FAMILY MEMBER GTPASE-ACTIVATING PROTEIN"/>
    <property type="match status" value="1"/>
</dbReference>
<comment type="caution">
    <text evidence="4">The sequence shown here is derived from an EMBL/GenBank/DDBJ whole genome shotgun (WGS) entry which is preliminary data.</text>
</comment>
<sequence length="1169" mass="136808">MPNDRLPRRAMFSGIGVGWKKAGGGQTKTWHKSMKSLTSGLSHVDENNLYHKRKDLIHELKLNVKTLMEYASVCRSIPEDSTHVISFCALVHDCLRIGLKTSSFLFNQTISTYTLLHKISNHCEPAMEIINKFEKHFNPIENNHRNNSQSDHRDNDHDHQHQHHHHQQQQQQQSIKRENKSNLKKLFHYSENNKNKFDKENDKKFLSGKKFYTKLRINNNNSNIEWIHFALVEKLLEPIVQHICSRAKEFYSSDSIVANQCDVNVFLSLIRGPCAINYTSGIHEDSYWLNLHANELIERQRFTSITNQNKNGYIPLKASPIVHMVTIDDDNKNKKIDKTFKKIRNSSTLSDSSITDTTTTNNNNNNIDSLYQTRRSTLLYGKNNVMLGDDQNSLGYFELISSTNDLLLKWTSNNLLLQASYGKFDHSHNNGDNQYNVDQKMFNDSIYEWNNLKVLDKCITSQSSQSVKNNKRIDYGFQLGILTVSMKKIEYVHLHQDASNEYCIILIGFDGIPHPPIRLHGGFNAVYNFLICLDQGLQPIACLNPSPTELDEVIEKDEAKESRTNENQKIKFKLWNLIDFLNRTNESNEICKQPIVIQSRNDKNPSKDHDDDDGDGDDNINDHDDVNNKNEINSNQPPNNENVTCFHDEKSELKRSLIIYNERYKNIETIGVIFKVMRFDITMNKETDVFIEQDNTDIPTNSSIEHTNNNEIKQTDTINNPKDQISQEEEELMNPIVTIKLQLILRTFKAWFTYTRHMNNVRKLLSSLVIHSDINYTNSFDQYKKLTKEKWNELFVSISDKKNFDPRPIYECIYFGGCVSELRNEVWPYLLGVYNWTMNEEEIQTINEQLKVHYNEKIKEWTKIEKIIRDMEQNQTINTTLLSQMNNCQTTDNLTHNSSSLIECKENILKQFSHALDSVKKDVVRCDRNNCVYSKFDSHGDRNLATIERILLTYVWEYLDDEYTQGMCDIVAPLLALKLEHSIPSSIDTNNQSSLITNENSIELFNEIEISTYILFKYLMENHLKKLFAKETATYYMDQKFDHIKSLIQILDPELIGHLQKFSDFTHFYFCYRWFLLYFKREFNYQDIFQIWEVILCAEHIISNDFSLFIALALIQYYRDVICSNHMELTDILKFFNERAEHHNVDDILNLARHFANTVQKLTSKTNDN</sequence>
<evidence type="ECO:0000313" key="5">
    <source>
        <dbReference type="Proteomes" id="UP000471633"/>
    </source>
</evidence>
<accession>A0A6A5CVJ3</accession>
<protein>
    <submittedName>
        <fullName evidence="4">Uncharacterized protein</fullName>
    </submittedName>
</protein>
<feature type="region of interest" description="Disordered" evidence="3">
    <location>
        <begin position="139"/>
        <end position="177"/>
    </location>
</feature>
<dbReference type="SUPFAM" id="SSF47923">
    <property type="entry name" value="Ypt/Rab-GAP domain of gyp1p"/>
    <property type="match status" value="2"/>
</dbReference>
<dbReference type="EMBL" id="AMPZ03000003">
    <property type="protein sequence ID" value="KAH9586875.1"/>
    <property type="molecule type" value="Genomic_DNA"/>
</dbReference>
<dbReference type="Gene3D" id="2.30.29.230">
    <property type="match status" value="1"/>
</dbReference>
<reference evidence="4" key="1">
    <citation type="journal article" date="2012" name="Nat. Genet.">
        <title>Whole-genome sequence of Schistosoma haematobium.</title>
        <authorList>
            <person name="Young N.D."/>
            <person name="Jex A.R."/>
            <person name="Li B."/>
            <person name="Liu S."/>
            <person name="Yang L."/>
            <person name="Xiong Z."/>
            <person name="Li Y."/>
            <person name="Cantacessi C."/>
            <person name="Hall R.S."/>
            <person name="Xu X."/>
            <person name="Chen F."/>
            <person name="Wu X."/>
            <person name="Zerlotini A."/>
            <person name="Oliveira G."/>
            <person name="Hofmann A."/>
            <person name="Zhang G."/>
            <person name="Fang X."/>
            <person name="Kang Y."/>
            <person name="Campbell B.E."/>
            <person name="Loukas A."/>
            <person name="Ranganathan S."/>
            <person name="Rollinson D."/>
            <person name="Rinaldi G."/>
            <person name="Brindley P.J."/>
            <person name="Yang H."/>
            <person name="Wang J."/>
            <person name="Wang J."/>
            <person name="Gasser R.B."/>
        </authorList>
    </citation>
    <scope>NUCLEOTIDE SEQUENCE</scope>
</reference>
<dbReference type="InterPro" id="IPR004012">
    <property type="entry name" value="Run_dom"/>
</dbReference>
<dbReference type="RefSeq" id="XP_035585378.1">
    <property type="nucleotide sequence ID" value="XM_035729893.1"/>
</dbReference>
<dbReference type="PANTHER" id="PTHR22957:SF502">
    <property type="entry name" value="SMALL G PROTEIN SIGNALING MODULATOR 2-RELATED"/>
    <property type="match status" value="1"/>
</dbReference>
<keyword evidence="5" id="KW-1185">Reference proteome</keyword>
<feature type="compositionally biased region" description="Basic and acidic residues" evidence="3">
    <location>
        <begin position="139"/>
        <end position="159"/>
    </location>
</feature>
<dbReference type="CTD" id="24593412"/>
<dbReference type="SUPFAM" id="SSF140741">
    <property type="entry name" value="RUN domain-like"/>
    <property type="match status" value="1"/>
</dbReference>
<comment type="similarity">
    <text evidence="2">Belongs to the RUTBC family.</text>
</comment>
<dbReference type="InterPro" id="IPR021935">
    <property type="entry name" value="SGSM1/2_RBD"/>
</dbReference>
<dbReference type="Gene3D" id="1.20.58.900">
    <property type="match status" value="1"/>
</dbReference>
<name>A0A6A5CVJ3_SCHHA</name>
<feature type="compositionally biased region" description="Polar residues" evidence="3">
    <location>
        <begin position="631"/>
        <end position="643"/>
    </location>
</feature>
<dbReference type="Pfam" id="PF12068">
    <property type="entry name" value="PH_RBD"/>
    <property type="match status" value="1"/>
</dbReference>
<reference evidence="4" key="4">
    <citation type="journal article" date="2022" name="PLoS Pathog.">
        <title>Chromosome-level genome of Schistosoma haematobium underpins genome-wide explorations of molecular variation.</title>
        <authorList>
            <person name="Stroehlein A.J."/>
            <person name="Korhonen P.K."/>
            <person name="Lee V.V."/>
            <person name="Ralph S.A."/>
            <person name="Mentink-Kane M."/>
            <person name="You H."/>
            <person name="McManus D.P."/>
            <person name="Tchuente L.T."/>
            <person name="Stothard J.R."/>
            <person name="Kaur P."/>
            <person name="Dudchenko O."/>
            <person name="Aiden E.L."/>
            <person name="Yang B."/>
            <person name="Yang H."/>
            <person name="Emery A.M."/>
            <person name="Webster B.L."/>
            <person name="Brindley P.J."/>
            <person name="Rollinson D."/>
            <person name="Chang B.C.H."/>
            <person name="Gasser R.B."/>
            <person name="Young N.D."/>
        </authorList>
    </citation>
    <scope>NUCLEOTIDE SEQUENCE</scope>
</reference>
<gene>
    <name evidence="4" type="ORF">MS3_00004827</name>
</gene>
<feature type="region of interest" description="Disordered" evidence="3">
    <location>
        <begin position="592"/>
        <end position="644"/>
    </location>
</feature>